<dbReference type="Gene3D" id="3.40.50.280">
    <property type="entry name" value="Cobalamin-binding domain"/>
    <property type="match status" value="1"/>
</dbReference>
<reference evidence="7 8" key="1">
    <citation type="submission" date="2018-06" db="EMBL/GenBank/DDBJ databases">
        <authorList>
            <consortium name="Pathogen Informatics"/>
            <person name="Doyle S."/>
        </authorList>
    </citation>
    <scope>NUCLEOTIDE SEQUENCE [LARGE SCALE GENOMIC DNA]</scope>
    <source>
        <strain evidence="7 8">NCTC9836</strain>
    </source>
</reference>
<evidence type="ECO:0000259" key="6">
    <source>
        <dbReference type="PROSITE" id="PS51918"/>
    </source>
</evidence>
<dbReference type="SFLD" id="SFLDS00029">
    <property type="entry name" value="Radical_SAM"/>
    <property type="match status" value="1"/>
</dbReference>
<organism evidence="7 8">
    <name type="scientific">Clostridium putrefaciens</name>
    <dbReference type="NCBI Taxonomy" id="99675"/>
    <lineage>
        <taxon>Bacteria</taxon>
        <taxon>Bacillati</taxon>
        <taxon>Bacillota</taxon>
        <taxon>Clostridia</taxon>
        <taxon>Eubacteriales</taxon>
        <taxon>Clostridiaceae</taxon>
        <taxon>Clostridium</taxon>
    </lineage>
</organism>
<evidence type="ECO:0000256" key="3">
    <source>
        <dbReference type="ARBA" id="ARBA00022723"/>
    </source>
</evidence>
<dbReference type="InterPro" id="IPR023404">
    <property type="entry name" value="rSAM_horseshoe"/>
</dbReference>
<gene>
    <name evidence="7" type="ORF">NCTC9836_00127</name>
</gene>
<dbReference type="Proteomes" id="UP000254664">
    <property type="component" value="Unassembled WGS sequence"/>
</dbReference>
<proteinExistence type="predicted"/>
<dbReference type="PANTHER" id="PTHR43409">
    <property type="entry name" value="ANAEROBIC MAGNESIUM-PROTOPORPHYRIN IX MONOMETHYL ESTER CYCLASE-RELATED"/>
    <property type="match status" value="1"/>
</dbReference>
<dbReference type="SFLD" id="SFLDG01082">
    <property type="entry name" value="B12-binding_domain_containing"/>
    <property type="match status" value="1"/>
</dbReference>
<evidence type="ECO:0000256" key="4">
    <source>
        <dbReference type="ARBA" id="ARBA00023004"/>
    </source>
</evidence>
<keyword evidence="2" id="KW-0949">S-adenosyl-L-methionine</keyword>
<dbReference type="InterPro" id="IPR051198">
    <property type="entry name" value="BchE-like"/>
</dbReference>
<evidence type="ECO:0000313" key="7">
    <source>
        <dbReference type="EMBL" id="SUY45046.1"/>
    </source>
</evidence>
<dbReference type="CDD" id="cd01335">
    <property type="entry name" value="Radical_SAM"/>
    <property type="match status" value="1"/>
</dbReference>
<dbReference type="EMBL" id="UFWZ01000001">
    <property type="protein sequence ID" value="SUY45046.1"/>
    <property type="molecule type" value="Genomic_DNA"/>
</dbReference>
<dbReference type="GO" id="GO:0003824">
    <property type="term" value="F:catalytic activity"/>
    <property type="evidence" value="ECO:0007669"/>
    <property type="project" value="InterPro"/>
</dbReference>
<dbReference type="InterPro" id="IPR006638">
    <property type="entry name" value="Elp3/MiaA/NifB-like_rSAM"/>
</dbReference>
<keyword evidence="3" id="KW-0479">Metal-binding</keyword>
<comment type="cofactor">
    <cofactor evidence="1">
        <name>[4Fe-4S] cluster</name>
        <dbReference type="ChEBI" id="CHEBI:49883"/>
    </cofactor>
</comment>
<dbReference type="GO" id="GO:0051536">
    <property type="term" value="F:iron-sulfur cluster binding"/>
    <property type="evidence" value="ECO:0007669"/>
    <property type="project" value="UniProtKB-KW"/>
</dbReference>
<dbReference type="InterPro" id="IPR007197">
    <property type="entry name" value="rSAM"/>
</dbReference>
<protein>
    <submittedName>
        <fullName evidence="7">Fe-S oxidoreductase</fullName>
    </submittedName>
</protein>
<feature type="domain" description="Radical SAM core" evidence="6">
    <location>
        <begin position="214"/>
        <end position="452"/>
    </location>
</feature>
<dbReference type="Pfam" id="PF04055">
    <property type="entry name" value="Radical_SAM"/>
    <property type="match status" value="1"/>
</dbReference>
<keyword evidence="8" id="KW-1185">Reference proteome</keyword>
<dbReference type="SUPFAM" id="SSF102114">
    <property type="entry name" value="Radical SAM enzymes"/>
    <property type="match status" value="1"/>
</dbReference>
<keyword evidence="4" id="KW-0408">Iron</keyword>
<name>A0A381J4D5_9CLOT</name>
<dbReference type="GO" id="GO:0046872">
    <property type="term" value="F:metal ion binding"/>
    <property type="evidence" value="ECO:0007669"/>
    <property type="project" value="UniProtKB-KW"/>
</dbReference>
<evidence type="ECO:0000256" key="5">
    <source>
        <dbReference type="ARBA" id="ARBA00023014"/>
    </source>
</evidence>
<dbReference type="AlphaFoldDB" id="A0A381J4D5"/>
<dbReference type="PROSITE" id="PS51918">
    <property type="entry name" value="RADICAL_SAM"/>
    <property type="match status" value="1"/>
</dbReference>
<evidence type="ECO:0000256" key="1">
    <source>
        <dbReference type="ARBA" id="ARBA00001966"/>
    </source>
</evidence>
<keyword evidence="5" id="KW-0411">Iron-sulfur</keyword>
<evidence type="ECO:0000313" key="8">
    <source>
        <dbReference type="Proteomes" id="UP000254664"/>
    </source>
</evidence>
<accession>A0A381J4D5</accession>
<dbReference type="InterPro" id="IPR058240">
    <property type="entry name" value="rSAM_sf"/>
</dbReference>
<evidence type="ECO:0000256" key="2">
    <source>
        <dbReference type="ARBA" id="ARBA00022691"/>
    </source>
</evidence>
<dbReference type="SMART" id="SM00729">
    <property type="entry name" value="Elp3"/>
    <property type="match status" value="1"/>
</dbReference>
<dbReference type="Gene3D" id="3.80.30.20">
    <property type="entry name" value="tm_1862 like domain"/>
    <property type="match status" value="1"/>
</dbReference>
<sequence length="496" mass="56841">MSKSVDVLVITPPRKSVINNVIVNNYPPNNQGIDSIPLRLAAVVEKKYTVGFFPFYYTQYNYLNIDLEEVEKVLKKYQPKILIISTDYFISNRTTSTVQSSLVIMKEYKKLFKNGKTIVTGKHAIVNPEDYFNDNCCDVAVMSEAENIINEVIKALLDNNYESLKDINNLMFFENEVIKTELREENVDVNKLPVPAFNLLAEYIDILIEKEKPIGDKVSITLRSSYGCVYNCPFCGGLKNWNNYRMRNAEGLKKDIDYMKSCLGNKAEIVFLDDELFTMNKEHVIEVGNVFNKEGIYIQGVLTHVNYFNEEIAEIICKFSHGIIFGGENFCDNILEDINKNQNVEKILKACSVAKKYNLDTRIEYIVGLPSETPKTIVKNINFIYNAICSGKIDIVVPYVLVPHPGTKFNISSDEYGINIIDNDYSNYIEEGNYPVYETNRLTRAQIYIYYLLLLNNIYAAKHVNKVLGNDNYLSNTTYSEDLFVEFFNNISSHGN</sequence>